<protein>
    <submittedName>
        <fullName evidence="7">Uncharacterized protein</fullName>
    </submittedName>
</protein>
<feature type="chain" id="PRO_5044870431" evidence="6">
    <location>
        <begin position="27"/>
        <end position="362"/>
    </location>
</feature>
<dbReference type="GO" id="GO:0004553">
    <property type="term" value="F:hydrolase activity, hydrolyzing O-glycosyl compounds"/>
    <property type="evidence" value="ECO:0007669"/>
    <property type="project" value="UniProtKB-ARBA"/>
</dbReference>
<dbReference type="Gene3D" id="3.20.20.80">
    <property type="entry name" value="Glycosidases"/>
    <property type="match status" value="2"/>
</dbReference>
<name>A0ABC8RUP8_9AQUA</name>
<dbReference type="InterPro" id="IPR018120">
    <property type="entry name" value="Glyco_hydro_1_AS"/>
</dbReference>
<dbReference type="InterPro" id="IPR033132">
    <property type="entry name" value="GH_1_N_CS"/>
</dbReference>
<dbReference type="InterPro" id="IPR017853">
    <property type="entry name" value="GH"/>
</dbReference>
<sequence>MANLGSLLFCLLVLASSLYQRELATAKLISSSFNRSSFPPGFAFGASSSAYQYEGAANEDGKGPNKILNRSNGDVANNFYHLYKVWDDFRDFAELCFKEFGDRVKHWITMNEPSIFIYSGYDTGTLAPGRCSAWMSNGCPAGNSATEPYVVGHHMLLCHAATVKLYKEKFQASQKGEIGITLVSHWMVPQSTSKSDIRAAQRALDFMYGWFIHPLVYGDYPQSMHKLVGKRLPKFTIEQAVSLKGSFDFLGLNYYTANYAANVRFPNTINVSSSTDSQVHLSTEKNGKPIGDSTGVSTFFVYPKGLRNLLIYTKEKYNNPTIYITENGIGDANNSTTKEGIKDMQRIDFYHRHLSAVEEAIK</sequence>
<evidence type="ECO:0000313" key="7">
    <source>
        <dbReference type="EMBL" id="CAK9148582.1"/>
    </source>
</evidence>
<dbReference type="PROSITE" id="PS00653">
    <property type="entry name" value="GLYCOSYL_HYDROL_F1_2"/>
    <property type="match status" value="1"/>
</dbReference>
<evidence type="ECO:0000256" key="1">
    <source>
        <dbReference type="ARBA" id="ARBA00010838"/>
    </source>
</evidence>
<dbReference type="InterPro" id="IPR001360">
    <property type="entry name" value="Glyco_hydro_1"/>
</dbReference>
<accession>A0ABC8RUP8</accession>
<feature type="active site" description="Nucleophile" evidence="3">
    <location>
        <position position="326"/>
    </location>
</feature>
<keyword evidence="8" id="KW-1185">Reference proteome</keyword>
<keyword evidence="2 5" id="KW-0378">Hydrolase</keyword>
<evidence type="ECO:0000256" key="3">
    <source>
        <dbReference type="PROSITE-ProRule" id="PRU10055"/>
    </source>
</evidence>
<evidence type="ECO:0000256" key="2">
    <source>
        <dbReference type="ARBA" id="ARBA00022801"/>
    </source>
</evidence>
<evidence type="ECO:0000313" key="8">
    <source>
        <dbReference type="Proteomes" id="UP001642360"/>
    </source>
</evidence>
<dbReference type="SUPFAM" id="SSF51445">
    <property type="entry name" value="(Trans)glycosidases"/>
    <property type="match status" value="1"/>
</dbReference>
<dbReference type="PANTHER" id="PTHR10353">
    <property type="entry name" value="GLYCOSYL HYDROLASE"/>
    <property type="match status" value="1"/>
</dbReference>
<dbReference type="PROSITE" id="PS00572">
    <property type="entry name" value="GLYCOSYL_HYDROL_F1_1"/>
    <property type="match status" value="1"/>
</dbReference>
<comment type="similarity">
    <text evidence="1 4">Belongs to the glycosyl hydrolase 1 family.</text>
</comment>
<keyword evidence="5" id="KW-0326">Glycosidase</keyword>
<dbReference type="Proteomes" id="UP001642360">
    <property type="component" value="Unassembled WGS sequence"/>
</dbReference>
<dbReference type="EMBL" id="CAUOFW020001768">
    <property type="protein sequence ID" value="CAK9148582.1"/>
    <property type="molecule type" value="Genomic_DNA"/>
</dbReference>
<keyword evidence="6" id="KW-0732">Signal</keyword>
<dbReference type="PRINTS" id="PR00131">
    <property type="entry name" value="GLHYDRLASE1"/>
</dbReference>
<proteinExistence type="inferred from homology"/>
<gene>
    <name evidence="7" type="ORF">ILEXP_LOCUS16539</name>
</gene>
<comment type="caution">
    <text evidence="7">The sequence shown here is derived from an EMBL/GenBank/DDBJ whole genome shotgun (WGS) entry which is preliminary data.</text>
</comment>
<organism evidence="7 8">
    <name type="scientific">Ilex paraguariensis</name>
    <name type="common">yerba mate</name>
    <dbReference type="NCBI Taxonomy" id="185542"/>
    <lineage>
        <taxon>Eukaryota</taxon>
        <taxon>Viridiplantae</taxon>
        <taxon>Streptophyta</taxon>
        <taxon>Embryophyta</taxon>
        <taxon>Tracheophyta</taxon>
        <taxon>Spermatophyta</taxon>
        <taxon>Magnoliopsida</taxon>
        <taxon>eudicotyledons</taxon>
        <taxon>Gunneridae</taxon>
        <taxon>Pentapetalae</taxon>
        <taxon>asterids</taxon>
        <taxon>campanulids</taxon>
        <taxon>Aquifoliales</taxon>
        <taxon>Aquifoliaceae</taxon>
        <taxon>Ilex</taxon>
    </lineage>
</organism>
<evidence type="ECO:0000256" key="4">
    <source>
        <dbReference type="RuleBase" id="RU003690"/>
    </source>
</evidence>
<evidence type="ECO:0000256" key="5">
    <source>
        <dbReference type="RuleBase" id="RU004468"/>
    </source>
</evidence>
<dbReference type="AlphaFoldDB" id="A0ABC8RUP8"/>
<dbReference type="PANTHER" id="PTHR10353:SF318">
    <property type="entry name" value="BETA-GLUCOSIDASE 31-RELATED"/>
    <property type="match status" value="1"/>
</dbReference>
<dbReference type="Pfam" id="PF00232">
    <property type="entry name" value="Glyco_hydro_1"/>
    <property type="match status" value="2"/>
</dbReference>
<feature type="signal peptide" evidence="6">
    <location>
        <begin position="1"/>
        <end position="26"/>
    </location>
</feature>
<evidence type="ECO:0000256" key="6">
    <source>
        <dbReference type="SAM" id="SignalP"/>
    </source>
</evidence>
<reference evidence="7 8" key="1">
    <citation type="submission" date="2024-02" db="EMBL/GenBank/DDBJ databases">
        <authorList>
            <person name="Vignale AGUSTIN F."/>
            <person name="Sosa J E."/>
            <person name="Modenutti C."/>
        </authorList>
    </citation>
    <scope>NUCLEOTIDE SEQUENCE [LARGE SCALE GENOMIC DNA]</scope>
</reference>